<dbReference type="Pfam" id="PF00364">
    <property type="entry name" value="Biotin_lipoyl"/>
    <property type="match status" value="1"/>
</dbReference>
<evidence type="ECO:0000256" key="7">
    <source>
        <dbReference type="ARBA" id="ARBA00023052"/>
    </source>
</evidence>
<protein>
    <submittedName>
        <fullName evidence="10">Beta-ketoacyl-ACP synthase 3</fullName>
        <ecNumber evidence="10">2.3.1.180</ecNumber>
    </submittedName>
</protein>
<dbReference type="CDD" id="cd00830">
    <property type="entry name" value="KAS_III"/>
    <property type="match status" value="1"/>
</dbReference>
<comment type="cofactor">
    <cofactor evidence="1">
        <name>(R)-lipoate</name>
        <dbReference type="ChEBI" id="CHEBI:83088"/>
    </cofactor>
</comment>
<comment type="caution">
    <text evidence="10">The sequence shown here is derived from an EMBL/GenBank/DDBJ whole genome shotgun (WGS) entry which is preliminary data.</text>
</comment>
<keyword evidence="4 10" id="KW-0808">Transferase</keyword>
<dbReference type="InterPro" id="IPR016039">
    <property type="entry name" value="Thiolase-like"/>
</dbReference>
<dbReference type="InterPro" id="IPR009014">
    <property type="entry name" value="Transketo_C/PFOR_II"/>
</dbReference>
<dbReference type="SUPFAM" id="SSF52922">
    <property type="entry name" value="TK C-terminal domain-like"/>
    <property type="match status" value="1"/>
</dbReference>
<proteinExistence type="predicted"/>
<dbReference type="InterPro" id="IPR013751">
    <property type="entry name" value="ACP_syn_III_N"/>
</dbReference>
<evidence type="ECO:0000256" key="6">
    <source>
        <dbReference type="ARBA" id="ARBA00023002"/>
    </source>
</evidence>
<dbReference type="InterPro" id="IPR033248">
    <property type="entry name" value="Transketolase_C"/>
</dbReference>
<dbReference type="SUPFAM" id="SSF52518">
    <property type="entry name" value="Thiamin diphosphate-binding fold (THDP-binding)"/>
    <property type="match status" value="2"/>
</dbReference>
<dbReference type="EC" id="2.3.1.180" evidence="10"/>
<evidence type="ECO:0000313" key="11">
    <source>
        <dbReference type="Proteomes" id="UP000697998"/>
    </source>
</evidence>
<dbReference type="Pfam" id="PF08541">
    <property type="entry name" value="ACP_syn_III_C"/>
    <property type="match status" value="1"/>
</dbReference>
<keyword evidence="6" id="KW-0560">Oxidoreductase</keyword>
<evidence type="ECO:0000256" key="2">
    <source>
        <dbReference type="ARBA" id="ARBA00001964"/>
    </source>
</evidence>
<dbReference type="EMBL" id="JADJMH010000004">
    <property type="protein sequence ID" value="MBK7674356.1"/>
    <property type="molecule type" value="Genomic_DNA"/>
</dbReference>
<keyword evidence="10" id="KW-0012">Acyltransferase</keyword>
<dbReference type="InterPro" id="IPR001017">
    <property type="entry name" value="DH_E1"/>
</dbReference>
<dbReference type="Pfam" id="PF00676">
    <property type="entry name" value="E1_dh"/>
    <property type="match status" value="1"/>
</dbReference>
<dbReference type="AlphaFoldDB" id="A0A935PYP7"/>
<dbReference type="CDD" id="cd02000">
    <property type="entry name" value="TPP_E1_PDC_ADC_BCADC"/>
    <property type="match status" value="1"/>
</dbReference>
<evidence type="ECO:0000256" key="3">
    <source>
        <dbReference type="ARBA" id="ARBA00003906"/>
    </source>
</evidence>
<keyword evidence="5" id="KW-0450">Lipoyl</keyword>
<dbReference type="GO" id="GO:0006633">
    <property type="term" value="P:fatty acid biosynthetic process"/>
    <property type="evidence" value="ECO:0007669"/>
    <property type="project" value="InterPro"/>
</dbReference>
<evidence type="ECO:0000256" key="5">
    <source>
        <dbReference type="ARBA" id="ARBA00022823"/>
    </source>
</evidence>
<dbReference type="PANTHER" id="PTHR43257:SF2">
    <property type="entry name" value="PYRUVATE DEHYDROGENASE E1 COMPONENT SUBUNIT BETA"/>
    <property type="match status" value="1"/>
</dbReference>
<dbReference type="SMART" id="SM00861">
    <property type="entry name" value="Transket_pyr"/>
    <property type="match status" value="1"/>
</dbReference>
<evidence type="ECO:0000313" key="10">
    <source>
        <dbReference type="EMBL" id="MBK7674356.1"/>
    </source>
</evidence>
<dbReference type="Pfam" id="PF02780">
    <property type="entry name" value="Transketolase_C"/>
    <property type="match status" value="1"/>
</dbReference>
<dbReference type="PANTHER" id="PTHR43257">
    <property type="entry name" value="PYRUVATE DEHYDROGENASE E1 COMPONENT BETA SUBUNIT"/>
    <property type="match status" value="1"/>
</dbReference>
<dbReference type="SUPFAM" id="SSF53901">
    <property type="entry name" value="Thiolase-like"/>
    <property type="match status" value="1"/>
</dbReference>
<feature type="domain" description="Lipoyl-binding" evidence="9">
    <location>
        <begin position="685"/>
        <end position="757"/>
    </location>
</feature>
<dbReference type="InterPro" id="IPR029061">
    <property type="entry name" value="THDP-binding"/>
</dbReference>
<evidence type="ECO:0000259" key="9">
    <source>
        <dbReference type="PROSITE" id="PS50968"/>
    </source>
</evidence>
<dbReference type="Pfam" id="PF02779">
    <property type="entry name" value="Transket_pyr"/>
    <property type="match status" value="1"/>
</dbReference>
<sequence length="1120" mass="120455">MASEASAHLDVLKALYQTMVMSREVDLIEQEYTARGEAVFHVSGAGHEASAALNPFLGPQDWLHCHYRDKALMMARGIAPQQFFLSLFNKDGSHSRGRQMNAHMSCPQLRILSLVGPVGNSALQAVGVANAVKADADQPLVLCSLGDGTTQQGEVLEALAHAVRETLPVLFLVQDNKLAISTSTAGKTFYQTPAGDASEFYGIPVRRINGRYPQSCLETFATVVAAMRQDRSPAIVVMDVDRLHSHTNADDQRIYRSAGEIEQVRESGDPIANLEIWLKAQGVQDEFFAGLADSLRSDLRTQASLAQRSPEPSPTRTALKSLPATLEDPSSEYRGSPSATGENNLVMLEAIREVLKKRMSEDERITLFGEDIEDPKGDVFGLTKGLSTTYPGRVRNSPLAESTIVGVSIGEALAGKRPVAFLQFADFLPIAYNQIVSELGSMHWRTDGGWEAPVIVMVTCGGYKPGLGPFHASSYEALAVHTPGVDVFMPSTAGDAAGLLNAAFESGRPTLFFYPKICLNDRENATSSDVEKQLVPPGKARTVRQGEDITLVSYGNTVKLCLQAAAALSPQGAQAEVIDLRTLQPWDKKTVAASVEKTGRLVVVHEDNESAGMGSEIITVMAETVTRPFRVRRVARADTYVPCNFANQLEVLPSYKRILETAVEMLGGQVVWKLPPTAQEGYFLVEAIGSSPSDESVTVARWLVRPGDTITEGDHIGDLEADKAAVDLRSPASGLVEEILVPEGAMVKVGTSILRLRIGEGQEVSKPLTKENPGEPLVSDLRLGPATQPAPLASSHDPGGQVGIQAVASVKGSRVVTNLEISRMCPEWETEDIFKRVGIETRPWIADGETVLLLATAAAKKVLRQTGLTLSDIDLILVSTGTPPAHTPSLAAMIQMNLNLDEPEPVLVPAYDFSSACSGYIFGLKQASDHLRLRQKDRVLLVTAEVLSPQVDMADYGTAPVFADAATATLLVGSGRAGVMKLKVLETAIGTYGESGEILRLPANPSDKISMDGPKVYLGAVKYMPQALMDACRRVGMEPQNLDLVVPHQANQRIINALRQRMKLAEDQVYSNIGHSGNTSSSTIPLCLEELLPLATAGQRWGLTAFGGGFTFGGAVVEVV</sequence>
<dbReference type="PROSITE" id="PS00189">
    <property type="entry name" value="LIPOYL"/>
    <property type="match status" value="1"/>
</dbReference>
<dbReference type="InterPro" id="IPR003016">
    <property type="entry name" value="2-oxoA_DH_lipoyl-BS"/>
</dbReference>
<dbReference type="NCBIfam" id="NF006829">
    <property type="entry name" value="PRK09352.1"/>
    <property type="match status" value="1"/>
</dbReference>
<dbReference type="Gene3D" id="3.40.50.920">
    <property type="match status" value="1"/>
</dbReference>
<dbReference type="Pfam" id="PF08545">
    <property type="entry name" value="ACP_syn_III"/>
    <property type="match status" value="1"/>
</dbReference>
<dbReference type="GO" id="GO:0016624">
    <property type="term" value="F:oxidoreductase activity, acting on the aldehyde or oxo group of donors, disulfide as acceptor"/>
    <property type="evidence" value="ECO:0007669"/>
    <property type="project" value="InterPro"/>
</dbReference>
<gene>
    <name evidence="10" type="ORF">IPJ27_06055</name>
</gene>
<dbReference type="Gene3D" id="3.40.50.970">
    <property type="match status" value="2"/>
</dbReference>
<name>A0A935PYP7_9PROT</name>
<feature type="region of interest" description="Disordered" evidence="8">
    <location>
        <begin position="302"/>
        <end position="340"/>
    </location>
</feature>
<dbReference type="SUPFAM" id="SSF51230">
    <property type="entry name" value="Single hybrid motif"/>
    <property type="match status" value="1"/>
</dbReference>
<keyword evidence="7" id="KW-0786">Thiamine pyrophosphate</keyword>
<dbReference type="Gene3D" id="2.40.50.100">
    <property type="match status" value="1"/>
</dbReference>
<dbReference type="InterPro" id="IPR005475">
    <property type="entry name" value="Transketolase-like_Pyr-bd"/>
</dbReference>
<dbReference type="InterPro" id="IPR000089">
    <property type="entry name" value="Biotin_lipoyl"/>
</dbReference>
<dbReference type="Proteomes" id="UP000697998">
    <property type="component" value="Unassembled WGS sequence"/>
</dbReference>
<dbReference type="PROSITE" id="PS50968">
    <property type="entry name" value="BIOTINYL_LIPOYL"/>
    <property type="match status" value="1"/>
</dbReference>
<evidence type="ECO:0000256" key="8">
    <source>
        <dbReference type="SAM" id="MobiDB-lite"/>
    </source>
</evidence>
<dbReference type="GO" id="GO:0004315">
    <property type="term" value="F:3-oxoacyl-[acyl-carrier-protein] synthase activity"/>
    <property type="evidence" value="ECO:0007669"/>
    <property type="project" value="InterPro"/>
</dbReference>
<organism evidence="10 11">
    <name type="scientific">Candidatus Accumulibacter proximus</name>
    <dbReference type="NCBI Taxonomy" id="2954385"/>
    <lineage>
        <taxon>Bacteria</taxon>
        <taxon>Pseudomonadati</taxon>
        <taxon>Pseudomonadota</taxon>
        <taxon>Betaproteobacteria</taxon>
        <taxon>Candidatus Accumulibacter</taxon>
    </lineage>
</organism>
<dbReference type="InterPro" id="IPR011053">
    <property type="entry name" value="Single_hybrid_motif"/>
</dbReference>
<dbReference type="GO" id="GO:0033818">
    <property type="term" value="F:beta-ketoacyl-acyl-carrier-protein synthase III activity"/>
    <property type="evidence" value="ECO:0007669"/>
    <property type="project" value="UniProtKB-EC"/>
</dbReference>
<evidence type="ECO:0000256" key="1">
    <source>
        <dbReference type="ARBA" id="ARBA00001938"/>
    </source>
</evidence>
<comment type="function">
    <text evidence="3">E1 component of the 2-oxoglutarate dehydrogenase (OGDH) complex which catalyzes the decarboxylation of 2-oxoglutarate, the first step in the conversion of 2-oxoglutarate to succinyl-CoA and CO(2).</text>
</comment>
<comment type="cofactor">
    <cofactor evidence="2">
        <name>thiamine diphosphate</name>
        <dbReference type="ChEBI" id="CHEBI:58937"/>
    </cofactor>
</comment>
<dbReference type="CDD" id="cd06849">
    <property type="entry name" value="lipoyl_domain"/>
    <property type="match status" value="1"/>
</dbReference>
<reference evidence="10 11" key="1">
    <citation type="submission" date="2020-10" db="EMBL/GenBank/DDBJ databases">
        <title>Connecting structure to function with the recovery of over 1000 high-quality activated sludge metagenome-assembled genomes encoding full-length rRNA genes using long-read sequencing.</title>
        <authorList>
            <person name="Singleton C.M."/>
            <person name="Petriglieri F."/>
            <person name="Kristensen J.M."/>
            <person name="Kirkegaard R.H."/>
            <person name="Michaelsen T.Y."/>
            <person name="Andersen M.H."/>
            <person name="Karst S.M."/>
            <person name="Dueholm M.S."/>
            <person name="Nielsen P.H."/>
            <person name="Albertsen M."/>
        </authorList>
    </citation>
    <scope>NUCLEOTIDE SEQUENCE [LARGE SCALE GENOMIC DNA]</scope>
    <source>
        <strain evidence="10">EsbW_18-Q3-R4-48_BATAC.285</strain>
    </source>
</reference>
<accession>A0A935PYP7</accession>
<evidence type="ECO:0000256" key="4">
    <source>
        <dbReference type="ARBA" id="ARBA00022679"/>
    </source>
</evidence>
<dbReference type="Gene3D" id="3.40.47.10">
    <property type="match status" value="1"/>
</dbReference>
<dbReference type="InterPro" id="IPR013747">
    <property type="entry name" value="ACP_syn_III_C"/>
</dbReference>